<evidence type="ECO:0000313" key="1">
    <source>
        <dbReference type="EMBL" id="CUW33535.1"/>
    </source>
</evidence>
<proteinExistence type="predicted"/>
<name>A0A7U7Q6V7_ACIBA</name>
<organism evidence="1 2">
    <name type="scientific">Acinetobacter baumannii</name>
    <dbReference type="NCBI Taxonomy" id="470"/>
    <lineage>
        <taxon>Bacteria</taxon>
        <taxon>Pseudomonadati</taxon>
        <taxon>Pseudomonadota</taxon>
        <taxon>Gammaproteobacteria</taxon>
        <taxon>Moraxellales</taxon>
        <taxon>Moraxellaceae</taxon>
        <taxon>Acinetobacter</taxon>
        <taxon>Acinetobacter calcoaceticus/baumannii complex</taxon>
    </lineage>
</organism>
<accession>A0A7U7Q6V7</accession>
<gene>
    <name evidence="1" type="ORF">ABR2091_0097</name>
</gene>
<protein>
    <submittedName>
        <fullName evidence="1">Uncharacterized protein</fullName>
    </submittedName>
</protein>
<sequence>MLLFLLIAMILVYFAINEWGERSGTVYELKVECGRAIKK</sequence>
<dbReference type="Proteomes" id="UP000066661">
    <property type="component" value="Chromosome I"/>
</dbReference>
<dbReference type="AlphaFoldDB" id="A0A7U7Q6V7"/>
<evidence type="ECO:0000313" key="2">
    <source>
        <dbReference type="Proteomes" id="UP000066661"/>
    </source>
</evidence>
<dbReference type="EMBL" id="LN997846">
    <property type="protein sequence ID" value="CUW33535.1"/>
    <property type="molecule type" value="Genomic_DNA"/>
</dbReference>
<reference evidence="1 2" key="1">
    <citation type="submission" date="2015-12" db="EMBL/GenBank/DDBJ databases">
        <authorList>
            <person name="Wibberg D."/>
        </authorList>
    </citation>
    <scope>NUCLEOTIDE SEQUENCE [LARGE SCALE GENOMIC DNA]</scope>
    <source>
        <strain evidence="1">R2091</strain>
    </source>
</reference>